<dbReference type="PROSITE" id="PS51155">
    <property type="entry name" value="CHIT_BIND_RR_2"/>
    <property type="match status" value="6"/>
</dbReference>
<dbReference type="GO" id="GO:0008010">
    <property type="term" value="F:structural constituent of chitin-based larval cuticle"/>
    <property type="evidence" value="ECO:0007669"/>
    <property type="project" value="TreeGrafter"/>
</dbReference>
<evidence type="ECO:0000313" key="4">
    <source>
        <dbReference type="EnsemblMetazoa" id="AMIN010933-PA"/>
    </source>
</evidence>
<dbReference type="PANTHER" id="PTHR10380:SF218">
    <property type="entry name" value="ADULT CUTICLE PROTEIN 65AA-RELATED"/>
    <property type="match status" value="1"/>
</dbReference>
<name>A0A182WKK5_9DIPT</name>
<dbReference type="EnsemblMetazoa" id="AMIN010933-RA">
    <property type="protein sequence ID" value="AMIN010933-PA"/>
    <property type="gene ID" value="AMIN010933"/>
</dbReference>
<dbReference type="PRINTS" id="PR00947">
    <property type="entry name" value="CUTICLE"/>
</dbReference>
<protein>
    <submittedName>
        <fullName evidence="4">Uncharacterized protein</fullName>
    </submittedName>
</protein>
<dbReference type="PANTHER" id="PTHR10380">
    <property type="entry name" value="CUTICLE PROTEIN"/>
    <property type="match status" value="1"/>
</dbReference>
<reference evidence="5" key="1">
    <citation type="submission" date="2013-03" db="EMBL/GenBank/DDBJ databases">
        <title>The Genome Sequence of Anopheles minimus MINIMUS1.</title>
        <authorList>
            <consortium name="The Broad Institute Genomics Platform"/>
            <person name="Neafsey D.E."/>
            <person name="Walton C."/>
            <person name="Walker B."/>
            <person name="Young S.K."/>
            <person name="Zeng Q."/>
            <person name="Gargeya S."/>
            <person name="Fitzgerald M."/>
            <person name="Haas B."/>
            <person name="Abouelleil A."/>
            <person name="Allen A.W."/>
            <person name="Alvarado L."/>
            <person name="Arachchi H.M."/>
            <person name="Berlin A.M."/>
            <person name="Chapman S.B."/>
            <person name="Gainer-Dewar J."/>
            <person name="Goldberg J."/>
            <person name="Griggs A."/>
            <person name="Gujja S."/>
            <person name="Hansen M."/>
            <person name="Howarth C."/>
            <person name="Imamovic A."/>
            <person name="Ireland A."/>
            <person name="Larimer J."/>
            <person name="McCowan C."/>
            <person name="Murphy C."/>
            <person name="Pearson M."/>
            <person name="Poon T.W."/>
            <person name="Priest M."/>
            <person name="Roberts A."/>
            <person name="Saif S."/>
            <person name="Shea T."/>
            <person name="Sisk P."/>
            <person name="Sykes S."/>
            <person name="Wortman J."/>
            <person name="Nusbaum C."/>
            <person name="Birren B."/>
        </authorList>
    </citation>
    <scope>NUCLEOTIDE SEQUENCE [LARGE SCALE GENOMIC DNA]</scope>
    <source>
        <strain evidence="5">MINIMUS1</strain>
    </source>
</reference>
<dbReference type="InterPro" id="IPR050468">
    <property type="entry name" value="Cuticle_Struct_Prot"/>
</dbReference>
<dbReference type="VEuPathDB" id="VectorBase:AMIN010933"/>
<evidence type="ECO:0000256" key="2">
    <source>
        <dbReference type="PROSITE-ProRule" id="PRU00497"/>
    </source>
</evidence>
<evidence type="ECO:0000256" key="1">
    <source>
        <dbReference type="ARBA" id="ARBA00022460"/>
    </source>
</evidence>
<organism evidence="4 5">
    <name type="scientific">Anopheles minimus</name>
    <dbReference type="NCBI Taxonomy" id="112268"/>
    <lineage>
        <taxon>Eukaryota</taxon>
        <taxon>Metazoa</taxon>
        <taxon>Ecdysozoa</taxon>
        <taxon>Arthropoda</taxon>
        <taxon>Hexapoda</taxon>
        <taxon>Insecta</taxon>
        <taxon>Pterygota</taxon>
        <taxon>Neoptera</taxon>
        <taxon>Endopterygota</taxon>
        <taxon>Diptera</taxon>
        <taxon>Nematocera</taxon>
        <taxon>Culicoidea</taxon>
        <taxon>Culicidae</taxon>
        <taxon>Anophelinae</taxon>
        <taxon>Anopheles</taxon>
    </lineage>
</organism>
<dbReference type="AlphaFoldDB" id="A0A182WKK5"/>
<sequence length="982" mass="107933">MAYHHFCDFVLSRVCTKSSNMKHVIVIFASLLVFCAAQAQDDVQLVQFTNDNNVDGSYQFAYEQSDGQKREEKGELKPVEGAEEPALSAIVCYWTFLLMFTSLAVARPALEKDYNLDHYEISSDRNGQSFSYKTKDNQWRDETVELNPKTGVLVVSGWYRYTGPDGVIYQVKYVADENGFRPLGMHLPGANLSDPNAFNITAFIVALAMCAPFNMGTPTGEEDNNLLNYENVQTENGYRFSYETKDGQAREEVGTIDPATGVMTITSFIAVLLMLARFLTGAPTGEDNSDLLRYKNVQTENGYRFSYETKDGQAREEVGTIDPATGVMTVTGWYSYRTPDGATHRIDFVADEYGFQATQKPDYGLAVVGESDYQTTPKPAFLPDIPQIAPASAPIDKALLLSLLGVAVRVSLLLDPQCHDSTVIKYGFEVLKHSDIMKMLVGIIGLTLVVSVFAAPLDDSRNAEILRYSSENIGIDGYRFEFATSDGTSRTEEAELRNAGTDNEALVVRGSYSYTGSDGTVYVINYIADENGFQPEGAHIPNNVLALKKRHSNKRLTSPNWNVEIQPTTVKMKCALVFVALCVAVAVAVPVPEKKAETLKFDSSINGVDGYSYQYETSNGISAQEAGELKNFGEASALAVRGSFTYTAADGQVYTVNYIADENGFQPEGKHIPKDTLVQHQLQRYPSEPQKHTVGHSLSAAQRPSTTTMQTTIVILLFAGLLALGYAAPRPGAEEKDAQVLKYDNDHNGIDGYNFQFDTSNGIQRQEQAELKQFDDENSALVVRGSYSFTADDGQVYTVNYIADENGFQPEAPHLPNGCGQCGRDGTDLGERREGDGPYGRVAADRQRTPKPYRASSCIVAPSKHPKLFFSHPPKLATMKFAIVFAAVLAVAVAAPADERDAQVLKYENDNLGVDGYNFQYETSNNINRAETAELKSFGDDVAALVVRGSYSYTGPDGQVYTVNYVADENGFQPEAPHIPRL</sequence>
<dbReference type="Pfam" id="PF00379">
    <property type="entry name" value="Chitin_bind_4"/>
    <property type="match status" value="7"/>
</dbReference>
<evidence type="ECO:0000313" key="5">
    <source>
        <dbReference type="Proteomes" id="UP000075920"/>
    </source>
</evidence>
<dbReference type="InterPro" id="IPR000618">
    <property type="entry name" value="Insect_cuticle"/>
</dbReference>
<reference evidence="4" key="2">
    <citation type="submission" date="2020-05" db="UniProtKB">
        <authorList>
            <consortium name="EnsemblMetazoa"/>
        </authorList>
    </citation>
    <scope>IDENTIFICATION</scope>
    <source>
        <strain evidence="4">MINIMUS1</strain>
    </source>
</reference>
<dbReference type="Proteomes" id="UP000075920">
    <property type="component" value="Unassembled WGS sequence"/>
</dbReference>
<accession>A0A182WKK5</accession>
<proteinExistence type="predicted"/>
<evidence type="ECO:0000256" key="3">
    <source>
        <dbReference type="SAM" id="SignalP"/>
    </source>
</evidence>
<dbReference type="STRING" id="112268.A0A182WKK5"/>
<feature type="signal peptide" evidence="3">
    <location>
        <begin position="1"/>
        <end position="39"/>
    </location>
</feature>
<dbReference type="InterPro" id="IPR031311">
    <property type="entry name" value="CHIT_BIND_RR_consensus"/>
</dbReference>
<keyword evidence="5" id="KW-1185">Reference proteome</keyword>
<dbReference type="GO" id="GO:0062129">
    <property type="term" value="C:chitin-based extracellular matrix"/>
    <property type="evidence" value="ECO:0007669"/>
    <property type="project" value="TreeGrafter"/>
</dbReference>
<keyword evidence="1 2" id="KW-0193">Cuticle</keyword>
<feature type="chain" id="PRO_5008141519" evidence="3">
    <location>
        <begin position="40"/>
        <end position="982"/>
    </location>
</feature>
<dbReference type="PROSITE" id="PS00233">
    <property type="entry name" value="CHIT_BIND_RR_1"/>
    <property type="match status" value="6"/>
</dbReference>
<keyword evidence="3" id="KW-0732">Signal</keyword>